<evidence type="ECO:0000256" key="7">
    <source>
        <dbReference type="ARBA" id="ARBA00023242"/>
    </source>
</evidence>
<dbReference type="PANTHER" id="PTHR13152:SF0">
    <property type="entry name" value="GENERAL TRANSCRIPTION FACTOR IIH SUBUNIT 4"/>
    <property type="match status" value="1"/>
</dbReference>
<evidence type="ECO:0000256" key="6">
    <source>
        <dbReference type="ARBA" id="ARBA00023204"/>
    </source>
</evidence>
<dbReference type="Pfam" id="PF18307">
    <property type="entry name" value="Tfb2_C"/>
    <property type="match status" value="1"/>
</dbReference>
<dbReference type="Proteomes" id="UP000494206">
    <property type="component" value="Unassembled WGS sequence"/>
</dbReference>
<evidence type="ECO:0000256" key="8">
    <source>
        <dbReference type="RuleBase" id="RU364024"/>
    </source>
</evidence>
<dbReference type="GO" id="GO:0005675">
    <property type="term" value="C:transcription factor TFIIH holo complex"/>
    <property type="evidence" value="ECO:0007669"/>
    <property type="project" value="TreeGrafter"/>
</dbReference>
<gene>
    <name evidence="10" type="ORF">CBOVIS_LOCUS8104</name>
</gene>
<dbReference type="Pfam" id="PF03849">
    <property type="entry name" value="Tfb2"/>
    <property type="match status" value="1"/>
</dbReference>
<evidence type="ECO:0000256" key="2">
    <source>
        <dbReference type="ARBA" id="ARBA00007132"/>
    </source>
</evidence>
<evidence type="ECO:0000256" key="3">
    <source>
        <dbReference type="ARBA" id="ARBA00022763"/>
    </source>
</evidence>
<dbReference type="AlphaFoldDB" id="A0A8S1F0Q3"/>
<keyword evidence="11" id="KW-1185">Reference proteome</keyword>
<dbReference type="InterPro" id="IPR004598">
    <property type="entry name" value="TFIIH_p52/Tfb2"/>
</dbReference>
<evidence type="ECO:0000256" key="4">
    <source>
        <dbReference type="ARBA" id="ARBA00023015"/>
    </source>
</evidence>
<evidence type="ECO:0000313" key="10">
    <source>
        <dbReference type="EMBL" id="CAB3405971.1"/>
    </source>
</evidence>
<evidence type="ECO:0000313" key="11">
    <source>
        <dbReference type="Proteomes" id="UP000494206"/>
    </source>
</evidence>
<dbReference type="PANTHER" id="PTHR13152">
    <property type="entry name" value="TFIIH, POLYPEPTIDE 4"/>
    <property type="match status" value="1"/>
</dbReference>
<dbReference type="GO" id="GO:0000439">
    <property type="term" value="C:transcription factor TFIIH core complex"/>
    <property type="evidence" value="ECO:0007669"/>
    <property type="project" value="InterPro"/>
</dbReference>
<proteinExistence type="inferred from homology"/>
<evidence type="ECO:0000256" key="1">
    <source>
        <dbReference type="ARBA" id="ARBA00004123"/>
    </source>
</evidence>
<name>A0A8S1F0Q3_9PELO</name>
<sequence>MSSEASSSNQECLFLQFIKTLSSEDRSELIAKPSCAYFMFRMLPPIAQQVIVQLIWNGNVAASKDMIEKIDMSASTSLLKDLNIVDENGEIDVSFRRAYVFSMLTGSTRVANLRTQMIEEKKKQKDVSKKALERWDCILRYLALPSEQNINSVSVTTRALFQSAGFTSGDGQRDIEITTTGFQFLLLSPVQQMWTYVIEYLKLEMKSYNSIVELIELLIQVILCAHKGFEPGHEAFVLDNNWSERQSELINHLRELGVIFIRKRKDGIFFLTPLIQHLATNETSMNNPTDKSSSGSIIVETNFRLYAYTSSPLQLAILSTFTEMTYRFNDMSVGMLTRESVRRALQVGITAAQIISFLRTNAHPQCLANGGPLNCLPITVADQIRLWEDERKRMVLNDAYMYSTFESEQEFFGVRDFAAAEGILLWADTQQKLVIVTESGHEKVKQWYKANRRGSDK</sequence>
<dbReference type="GO" id="GO:0006289">
    <property type="term" value="P:nucleotide-excision repair"/>
    <property type="evidence" value="ECO:0007669"/>
    <property type="project" value="InterPro"/>
</dbReference>
<dbReference type="OrthoDB" id="364513at2759"/>
<evidence type="ECO:0000259" key="9">
    <source>
        <dbReference type="Pfam" id="PF18307"/>
    </source>
</evidence>
<organism evidence="10 11">
    <name type="scientific">Caenorhabditis bovis</name>
    <dbReference type="NCBI Taxonomy" id="2654633"/>
    <lineage>
        <taxon>Eukaryota</taxon>
        <taxon>Metazoa</taxon>
        <taxon>Ecdysozoa</taxon>
        <taxon>Nematoda</taxon>
        <taxon>Chromadorea</taxon>
        <taxon>Rhabditida</taxon>
        <taxon>Rhabditina</taxon>
        <taxon>Rhabditomorpha</taxon>
        <taxon>Rhabditoidea</taxon>
        <taxon>Rhabditidae</taxon>
        <taxon>Peloderinae</taxon>
        <taxon>Caenorhabditis</taxon>
    </lineage>
</organism>
<dbReference type="Gene3D" id="3.30.70.2610">
    <property type="match status" value="1"/>
</dbReference>
<evidence type="ECO:0000256" key="5">
    <source>
        <dbReference type="ARBA" id="ARBA00023163"/>
    </source>
</evidence>
<keyword evidence="4 8" id="KW-0805">Transcription regulation</keyword>
<comment type="similarity">
    <text evidence="2 8">Belongs to the TFB2 family.</text>
</comment>
<dbReference type="InterPro" id="IPR040662">
    <property type="entry name" value="Tfb2_C"/>
</dbReference>
<accession>A0A8S1F0Q3</accession>
<dbReference type="GO" id="GO:0001671">
    <property type="term" value="F:ATPase activator activity"/>
    <property type="evidence" value="ECO:0007669"/>
    <property type="project" value="InterPro"/>
</dbReference>
<protein>
    <recommendedName>
        <fullName evidence="8">General transcription factor IIH subunit 4</fullName>
    </recommendedName>
</protein>
<keyword evidence="6 8" id="KW-0234">DNA repair</keyword>
<keyword evidence="3 8" id="KW-0227">DNA damage</keyword>
<keyword evidence="7 8" id="KW-0539">Nucleus</keyword>
<keyword evidence="5 8" id="KW-0804">Transcription</keyword>
<comment type="caution">
    <text evidence="10">The sequence shown here is derived from an EMBL/GenBank/DDBJ whole genome shotgun (WGS) entry which is preliminary data.</text>
</comment>
<comment type="function">
    <text evidence="8">Component of the general transcription and DNA repair factor IIH (TFIIH) core complex which is involved in general and transcription-coupled nucleotide excision repair (NER) of damaged DNA.</text>
</comment>
<dbReference type="EMBL" id="CADEPM010000005">
    <property type="protein sequence ID" value="CAB3405971.1"/>
    <property type="molecule type" value="Genomic_DNA"/>
</dbReference>
<reference evidence="10 11" key="1">
    <citation type="submission" date="2020-04" db="EMBL/GenBank/DDBJ databases">
        <authorList>
            <person name="Laetsch R D."/>
            <person name="Stevens L."/>
            <person name="Kumar S."/>
            <person name="Blaxter L. M."/>
        </authorList>
    </citation>
    <scope>NUCLEOTIDE SEQUENCE [LARGE SCALE GENOMIC DNA]</scope>
</reference>
<dbReference type="GO" id="GO:0003690">
    <property type="term" value="F:double-stranded DNA binding"/>
    <property type="evidence" value="ECO:0007669"/>
    <property type="project" value="TreeGrafter"/>
</dbReference>
<feature type="domain" description="Transcription factor Tfb2 C-terminal" evidence="9">
    <location>
        <begin position="382"/>
        <end position="449"/>
    </location>
</feature>
<comment type="subcellular location">
    <subcellularLocation>
        <location evidence="1 8">Nucleus</location>
    </subcellularLocation>
</comment>